<reference evidence="6 7" key="1">
    <citation type="submission" date="2019-07" db="EMBL/GenBank/DDBJ databases">
        <title>Gramella aestuarii sp. nov., isolated from a tidal flat, and emended description of Gramella echinicola.</title>
        <authorList>
            <person name="Liu L."/>
        </authorList>
    </citation>
    <scope>NUCLEOTIDE SEQUENCE [LARGE SCALE GENOMIC DNA]</scope>
    <source>
        <strain evidence="6 7">BS12</strain>
    </source>
</reference>
<evidence type="ECO:0000256" key="4">
    <source>
        <dbReference type="ARBA" id="ARBA00023136"/>
    </source>
</evidence>
<organism evidence="6 7">
    <name type="scientific">Christiangramia aestuarii</name>
    <dbReference type="NCBI Taxonomy" id="1028746"/>
    <lineage>
        <taxon>Bacteria</taxon>
        <taxon>Pseudomonadati</taxon>
        <taxon>Bacteroidota</taxon>
        <taxon>Flavobacteriia</taxon>
        <taxon>Flavobacteriales</taxon>
        <taxon>Flavobacteriaceae</taxon>
        <taxon>Christiangramia</taxon>
    </lineage>
</organism>
<name>A0A7K1LTH3_9FLAO</name>
<accession>A0A7K1LTH3</accession>
<dbReference type="Gene3D" id="1.10.3720.10">
    <property type="entry name" value="MetI-like"/>
    <property type="match status" value="1"/>
</dbReference>
<feature type="non-terminal residue" evidence="6">
    <location>
        <position position="56"/>
    </location>
</feature>
<dbReference type="AlphaFoldDB" id="A0A7K1LTH3"/>
<evidence type="ECO:0000256" key="3">
    <source>
        <dbReference type="ARBA" id="ARBA00022989"/>
    </source>
</evidence>
<evidence type="ECO:0000256" key="1">
    <source>
        <dbReference type="ARBA" id="ARBA00004141"/>
    </source>
</evidence>
<dbReference type="GO" id="GO:0016020">
    <property type="term" value="C:membrane"/>
    <property type="evidence" value="ECO:0007669"/>
    <property type="project" value="UniProtKB-SubCell"/>
</dbReference>
<dbReference type="Proteomes" id="UP000460416">
    <property type="component" value="Unassembled WGS sequence"/>
</dbReference>
<evidence type="ECO:0000256" key="2">
    <source>
        <dbReference type="ARBA" id="ARBA00022692"/>
    </source>
</evidence>
<evidence type="ECO:0000313" key="6">
    <source>
        <dbReference type="EMBL" id="MUP44112.1"/>
    </source>
</evidence>
<gene>
    <name evidence="6" type="ORF">FLP08_16205</name>
</gene>
<dbReference type="EMBL" id="VJVW01000183">
    <property type="protein sequence ID" value="MUP44112.1"/>
    <property type="molecule type" value="Genomic_DNA"/>
</dbReference>
<keyword evidence="4 5" id="KW-0472">Membrane</keyword>
<keyword evidence="2 5" id="KW-0812">Transmembrane</keyword>
<dbReference type="InterPro" id="IPR035906">
    <property type="entry name" value="MetI-like_sf"/>
</dbReference>
<keyword evidence="7" id="KW-1185">Reference proteome</keyword>
<comment type="subcellular location">
    <subcellularLocation>
        <location evidence="1">Membrane</location>
        <topology evidence="1">Multi-pass membrane protein</topology>
    </subcellularLocation>
</comment>
<feature type="transmembrane region" description="Helical" evidence="5">
    <location>
        <begin position="20"/>
        <end position="42"/>
    </location>
</feature>
<evidence type="ECO:0000313" key="7">
    <source>
        <dbReference type="Proteomes" id="UP000460416"/>
    </source>
</evidence>
<evidence type="ECO:0000256" key="5">
    <source>
        <dbReference type="SAM" id="Phobius"/>
    </source>
</evidence>
<keyword evidence="3 5" id="KW-1133">Transmembrane helix</keyword>
<protein>
    <submittedName>
        <fullName evidence="6">Amino acid ABC transporter permease</fullName>
    </submittedName>
</protein>
<dbReference type="SUPFAM" id="SSF161098">
    <property type="entry name" value="MetI-like"/>
    <property type="match status" value="1"/>
</dbReference>
<comment type="caution">
    <text evidence="6">The sequence shown here is derived from an EMBL/GenBank/DDBJ whole genome shotgun (WGS) entry which is preliminary data.</text>
</comment>
<sequence length="56" mass="5902">MMDFSGIVPALPSLWEGMLMTLKLMVLGVLGGVALGTVLALMRLSHSKLLSNIAGF</sequence>
<proteinExistence type="predicted"/>